<evidence type="ECO:0000259" key="1">
    <source>
        <dbReference type="Pfam" id="PF01425"/>
    </source>
</evidence>
<dbReference type="GO" id="GO:0004040">
    <property type="term" value="F:amidase activity"/>
    <property type="evidence" value="ECO:0007669"/>
    <property type="project" value="UniProtKB-EC"/>
</dbReference>
<dbReference type="Pfam" id="PF01425">
    <property type="entry name" value="Amidase"/>
    <property type="match status" value="2"/>
</dbReference>
<dbReference type="RefSeq" id="WP_209743595.1">
    <property type="nucleotide sequence ID" value="NZ_JBHSMH010000005.1"/>
</dbReference>
<dbReference type="Proteomes" id="UP001596105">
    <property type="component" value="Unassembled WGS sequence"/>
</dbReference>
<gene>
    <name evidence="2" type="ORF">ACFPPD_04670</name>
</gene>
<reference evidence="3" key="1">
    <citation type="journal article" date="2019" name="Int. J. Syst. Evol. Microbiol.">
        <title>The Global Catalogue of Microorganisms (GCM) 10K type strain sequencing project: providing services to taxonomists for standard genome sequencing and annotation.</title>
        <authorList>
            <consortium name="The Broad Institute Genomics Platform"/>
            <consortium name="The Broad Institute Genome Sequencing Center for Infectious Disease"/>
            <person name="Wu L."/>
            <person name="Ma J."/>
        </authorList>
    </citation>
    <scope>NUCLEOTIDE SEQUENCE [LARGE SCALE GENOMIC DNA]</scope>
    <source>
        <strain evidence="3">CCUG 57113</strain>
    </source>
</reference>
<evidence type="ECO:0000313" key="2">
    <source>
        <dbReference type="EMBL" id="MFC5468003.1"/>
    </source>
</evidence>
<dbReference type="EC" id="3.5.1.4" evidence="2"/>
<name>A0ABW0LQM0_9BACL</name>
<comment type="caution">
    <text evidence="2">The sequence shown here is derived from an EMBL/GenBank/DDBJ whole genome shotgun (WGS) entry which is preliminary data.</text>
</comment>
<evidence type="ECO:0000313" key="3">
    <source>
        <dbReference type="Proteomes" id="UP001596105"/>
    </source>
</evidence>
<dbReference type="PANTHER" id="PTHR46310:SF7">
    <property type="entry name" value="AMIDASE 1"/>
    <property type="match status" value="1"/>
</dbReference>
<dbReference type="InterPro" id="IPR036928">
    <property type="entry name" value="AS_sf"/>
</dbReference>
<organism evidence="2 3">
    <name type="scientific">Cohnella suwonensis</name>
    <dbReference type="NCBI Taxonomy" id="696072"/>
    <lineage>
        <taxon>Bacteria</taxon>
        <taxon>Bacillati</taxon>
        <taxon>Bacillota</taxon>
        <taxon>Bacilli</taxon>
        <taxon>Bacillales</taxon>
        <taxon>Paenibacillaceae</taxon>
        <taxon>Cohnella</taxon>
    </lineage>
</organism>
<dbReference type="SUPFAM" id="SSF75304">
    <property type="entry name" value="Amidase signature (AS) enzymes"/>
    <property type="match status" value="1"/>
</dbReference>
<dbReference type="InterPro" id="IPR023631">
    <property type="entry name" value="Amidase_dom"/>
</dbReference>
<dbReference type="PANTHER" id="PTHR46310">
    <property type="entry name" value="AMIDASE 1"/>
    <property type="match status" value="1"/>
</dbReference>
<accession>A0ABW0LQM0</accession>
<dbReference type="NCBIfam" id="NF006169">
    <property type="entry name" value="PRK08310.1"/>
    <property type="match status" value="1"/>
</dbReference>
<dbReference type="EMBL" id="JBHSMH010000005">
    <property type="protein sequence ID" value="MFC5468003.1"/>
    <property type="molecule type" value="Genomic_DNA"/>
</dbReference>
<dbReference type="Gene3D" id="3.90.1300.10">
    <property type="entry name" value="Amidase signature (AS) domain"/>
    <property type="match status" value="1"/>
</dbReference>
<protein>
    <submittedName>
        <fullName evidence="2">Amidase</fullName>
        <ecNumber evidence="2">3.5.1.4</ecNumber>
    </submittedName>
</protein>
<keyword evidence="2" id="KW-0378">Hydrolase</keyword>
<keyword evidence="3" id="KW-1185">Reference proteome</keyword>
<feature type="domain" description="Amidase" evidence="1">
    <location>
        <begin position="281"/>
        <end position="382"/>
    </location>
</feature>
<proteinExistence type="predicted"/>
<sequence>MSEHWNAFIREDVSVDPSGEGDLDGLTFAVKDVFEIRGHANAAGNPDWFRTHGAAIRNAPAVDNVLKKGARLKGVTHTDEMMFSLNGENLHYGTPVNPRAPGRIPGGSSSGSAVAAAAGLVDFALGTDTGGSVRVPSSYCGVYGFRPTHGIVPIEGVIPLAPSFDTVGWMALDAKVMRDVGRALLPEFREGQTAPFTRFFFAREAWELIDEACREALSKAVSGIAVEGGHSEWISLSPEGLPAWFGTFRTIQGYEIWQTHGEWIEREHPVFGPDIAQRFAWTRTLQREDYERENAARQKIRTKVEELLGSGGLLVIPTAPYGAPRIGLAGEESDRIRTKVMQLSCLAGLTGLPQVTIPVAGEKGIPFGLSLIAGSGQDIRLLEWVYRKTANVSAKQKAAAQL</sequence>
<feature type="domain" description="Amidase" evidence="1">
    <location>
        <begin position="20"/>
        <end position="185"/>
    </location>
</feature>